<accession>A0A5B7ZWV9</accession>
<feature type="domain" description="SCP" evidence="1">
    <location>
        <begin position="64"/>
        <end position="185"/>
    </location>
</feature>
<evidence type="ECO:0000313" key="2">
    <source>
        <dbReference type="EMBL" id="QDA59016.1"/>
    </source>
</evidence>
<dbReference type="Proteomes" id="UP000305398">
    <property type="component" value="Chromosome"/>
</dbReference>
<dbReference type="SUPFAM" id="SSF55797">
    <property type="entry name" value="PR-1-like"/>
    <property type="match status" value="1"/>
</dbReference>
<dbReference type="OrthoDB" id="882084at2"/>
<sequence length="196" mass="22102">MNLTKQPGTWEKMTYVATRWKPFLSTVKRLAIFLLLCVPHTGGTLPSFRIAVAHKQVGDPQLLLQLLNQYRRSCGRSALQRSASADRAARLQAAYNLGHRTHGHFNPKYPRPSDRLAGVGHKYAETEELLRYTRENCIRMRGLTTQELASLEICVLNAYKGSPSHNAALLDKYPTKVGIASVYDGWEMQNTLVFCI</sequence>
<proteinExistence type="predicted"/>
<gene>
    <name evidence="2" type="ORF">FHG12_02370</name>
</gene>
<evidence type="ECO:0000313" key="3">
    <source>
        <dbReference type="Proteomes" id="UP000305398"/>
    </source>
</evidence>
<dbReference type="InterPro" id="IPR035940">
    <property type="entry name" value="CAP_sf"/>
</dbReference>
<protein>
    <recommendedName>
        <fullName evidence="1">SCP domain-containing protein</fullName>
    </recommendedName>
</protein>
<organism evidence="2 3">
    <name type="scientific">Hymenobacter jejuensis</name>
    <dbReference type="NCBI Taxonomy" id="2502781"/>
    <lineage>
        <taxon>Bacteria</taxon>
        <taxon>Pseudomonadati</taxon>
        <taxon>Bacteroidota</taxon>
        <taxon>Cytophagia</taxon>
        <taxon>Cytophagales</taxon>
        <taxon>Hymenobacteraceae</taxon>
        <taxon>Hymenobacter</taxon>
    </lineage>
</organism>
<name>A0A5B7ZWV9_9BACT</name>
<dbReference type="Pfam" id="PF00188">
    <property type="entry name" value="CAP"/>
    <property type="match status" value="1"/>
</dbReference>
<keyword evidence="3" id="KW-1185">Reference proteome</keyword>
<dbReference type="InterPro" id="IPR014044">
    <property type="entry name" value="CAP_dom"/>
</dbReference>
<evidence type="ECO:0000259" key="1">
    <source>
        <dbReference type="Pfam" id="PF00188"/>
    </source>
</evidence>
<dbReference type="AlphaFoldDB" id="A0A5B7ZWV9"/>
<dbReference type="KEGG" id="hyj:FHG12_02370"/>
<dbReference type="EMBL" id="CP040896">
    <property type="protein sequence ID" value="QDA59016.1"/>
    <property type="molecule type" value="Genomic_DNA"/>
</dbReference>
<reference evidence="2 3" key="1">
    <citation type="submission" date="2019-06" db="EMBL/GenBank/DDBJ databases">
        <authorList>
            <person name="Srinivasan S."/>
        </authorList>
    </citation>
    <scope>NUCLEOTIDE SEQUENCE [LARGE SCALE GENOMIC DNA]</scope>
    <source>
        <strain evidence="2 3">17J68-5</strain>
    </source>
</reference>
<dbReference type="Gene3D" id="3.40.33.10">
    <property type="entry name" value="CAP"/>
    <property type="match status" value="1"/>
</dbReference>
<dbReference type="RefSeq" id="WP_139514091.1">
    <property type="nucleotide sequence ID" value="NZ_CP040896.1"/>
</dbReference>